<evidence type="ECO:0000313" key="2">
    <source>
        <dbReference type="Proteomes" id="UP000177050"/>
    </source>
</evidence>
<comment type="caution">
    <text evidence="1">The sequence shown here is derived from an EMBL/GenBank/DDBJ whole genome shotgun (WGS) entry which is preliminary data.</text>
</comment>
<accession>A0A1F7KZA5</accession>
<dbReference type="Proteomes" id="UP000177050">
    <property type="component" value="Unassembled WGS sequence"/>
</dbReference>
<evidence type="ECO:0008006" key="3">
    <source>
        <dbReference type="Google" id="ProtNLM"/>
    </source>
</evidence>
<evidence type="ECO:0000313" key="1">
    <source>
        <dbReference type="EMBL" id="OGK73188.1"/>
    </source>
</evidence>
<sequence length="466" mass="54681">MSIHEKKQTNSGLHIFNKIEKNGVGITIGNKKYRIEYDEKIWSKFSKPLHKFFADNVTYAATWHLSIINNRSVIYHFDHPVIEPLFFKLLIYSVPMNIYTSKNNSVVSLIQSFYNSNFITEFKSLNHFYFNHKNHNRLKESGLVLFSFGKDSLLTLGLMNEVGIKPVVMFMEEPQSKYENYHKSHLIKRFKQDFQHLIDLFPVSFGHIRQDNGNYWGWDIILSQYILTLIPYCFYYRTKYIFLGNEQSCNDYVMHQSGFMISPVYEQSVKAMQLLQDIPKLFSIKTHLGSVIEPIHELFITYLLHYRYPALAKYQTSCVLEKRQAKKNRWCGACEKCARMYIFFKALRIEPTSVGFPNINMFGLNKKHYYSLFTNSKETSAYGGSGLGKDEQLLAFYLAYQNGVKGELISVYKKLFHKEALRRKKELISTYFGIHSSITLPPRIRGKILAIFRAEQKHIMKDMSRV</sequence>
<proteinExistence type="predicted"/>
<dbReference type="EMBL" id="MGBR01000001">
    <property type="protein sequence ID" value="OGK73188.1"/>
    <property type="molecule type" value="Genomic_DNA"/>
</dbReference>
<dbReference type="SUPFAM" id="SSF52402">
    <property type="entry name" value="Adenine nucleotide alpha hydrolases-like"/>
    <property type="match status" value="1"/>
</dbReference>
<reference evidence="1 2" key="1">
    <citation type="journal article" date="2016" name="Nat. Commun.">
        <title>Thousands of microbial genomes shed light on interconnected biogeochemical processes in an aquifer system.</title>
        <authorList>
            <person name="Anantharaman K."/>
            <person name="Brown C.T."/>
            <person name="Hug L.A."/>
            <person name="Sharon I."/>
            <person name="Castelle C.J."/>
            <person name="Probst A.J."/>
            <person name="Thomas B.C."/>
            <person name="Singh A."/>
            <person name="Wilkins M.J."/>
            <person name="Karaoz U."/>
            <person name="Brodie E.L."/>
            <person name="Williams K.H."/>
            <person name="Hubbard S.S."/>
            <person name="Banfield J.F."/>
        </authorList>
    </citation>
    <scope>NUCLEOTIDE SEQUENCE [LARGE SCALE GENOMIC DNA]</scope>
</reference>
<name>A0A1F7KZA5_9BACT</name>
<organism evidence="1 2">
    <name type="scientific">Candidatus Roizmanbacteria bacterium RIFOXYD1_FULL_38_12</name>
    <dbReference type="NCBI Taxonomy" id="1802093"/>
    <lineage>
        <taxon>Bacteria</taxon>
        <taxon>Candidatus Roizmaniibacteriota</taxon>
    </lineage>
</organism>
<protein>
    <recommendedName>
        <fullName evidence="3">UDP-N-acetyl-alpha-D-muramoyl-L-alanyl-L-glutamate epimerase</fullName>
    </recommendedName>
</protein>
<dbReference type="AlphaFoldDB" id="A0A1F7KZA5"/>
<gene>
    <name evidence="1" type="ORF">A3K52_00060</name>
</gene>